<gene>
    <name evidence="2" type="ORF">DFR67_102183</name>
</gene>
<sequence>MTIEYTGYVKINHPAPGTEIWHQVDGDGAPVVLLHGAFSAAADWGGQYRPIVDAGFRVYVPERHGHGHSADVMDEFHYEAMADETIAYLDDIVGGPAHLVGWSDGAVIAFLVALKRPDLVNRMVVLGQYLNSSGRAVGGLLDNIDDINSEIVQFLRPDYAAAAPEGDDHFPVVFEKTITMIANEPEIELSDLAVITAPTLVMQGDHDEVTLEHSAEIVKALPNARLAVLPGTHLIPIETPGVVNPVIINFLNGDPA</sequence>
<dbReference type="GO" id="GO:0003824">
    <property type="term" value="F:catalytic activity"/>
    <property type="evidence" value="ECO:0007669"/>
    <property type="project" value="UniProtKB-ARBA"/>
</dbReference>
<dbReference type="InterPro" id="IPR000073">
    <property type="entry name" value="AB_hydrolase_1"/>
</dbReference>
<dbReference type="PANTHER" id="PTHR43194">
    <property type="entry name" value="HYDROLASE ALPHA/BETA FOLD FAMILY"/>
    <property type="match status" value="1"/>
</dbReference>
<comment type="caution">
    <text evidence="2">The sequence shown here is derived from an EMBL/GenBank/DDBJ whole genome shotgun (WGS) entry which is preliminary data.</text>
</comment>
<feature type="domain" description="AB hydrolase-1" evidence="1">
    <location>
        <begin position="31"/>
        <end position="244"/>
    </location>
</feature>
<accession>A0A318RN33</accession>
<dbReference type="InterPro" id="IPR029058">
    <property type="entry name" value="AB_hydrolase_fold"/>
</dbReference>
<dbReference type="Proteomes" id="UP000247591">
    <property type="component" value="Unassembled WGS sequence"/>
</dbReference>
<dbReference type="EMBL" id="QJSP01000002">
    <property type="protein sequence ID" value="PYE20045.1"/>
    <property type="molecule type" value="Genomic_DNA"/>
</dbReference>
<dbReference type="RefSeq" id="WP_110468068.1">
    <property type="nucleotide sequence ID" value="NZ_QJSP01000002.1"/>
</dbReference>
<evidence type="ECO:0000259" key="1">
    <source>
        <dbReference type="Pfam" id="PF12697"/>
    </source>
</evidence>
<dbReference type="Pfam" id="PF12697">
    <property type="entry name" value="Abhydrolase_6"/>
    <property type="match status" value="1"/>
</dbReference>
<evidence type="ECO:0000313" key="3">
    <source>
        <dbReference type="Proteomes" id="UP000247591"/>
    </source>
</evidence>
<organism evidence="2 3">
    <name type="scientific">Williamsia limnetica</name>
    <dbReference type="NCBI Taxonomy" id="882452"/>
    <lineage>
        <taxon>Bacteria</taxon>
        <taxon>Bacillati</taxon>
        <taxon>Actinomycetota</taxon>
        <taxon>Actinomycetes</taxon>
        <taxon>Mycobacteriales</taxon>
        <taxon>Nocardiaceae</taxon>
        <taxon>Williamsia</taxon>
    </lineage>
</organism>
<dbReference type="OrthoDB" id="495620at2"/>
<keyword evidence="3" id="KW-1185">Reference proteome</keyword>
<dbReference type="AlphaFoldDB" id="A0A318RN33"/>
<evidence type="ECO:0000313" key="2">
    <source>
        <dbReference type="EMBL" id="PYE20045.1"/>
    </source>
</evidence>
<proteinExistence type="predicted"/>
<dbReference type="InterPro" id="IPR050228">
    <property type="entry name" value="Carboxylesterase_BioH"/>
</dbReference>
<dbReference type="Gene3D" id="3.40.50.1820">
    <property type="entry name" value="alpha/beta hydrolase"/>
    <property type="match status" value="1"/>
</dbReference>
<name>A0A318RN33_WILLI</name>
<protein>
    <submittedName>
        <fullName evidence="2">Pimeloyl-ACP methyl ester carboxylesterase</fullName>
    </submittedName>
</protein>
<reference evidence="2 3" key="1">
    <citation type="submission" date="2018-06" db="EMBL/GenBank/DDBJ databases">
        <title>Genomic Encyclopedia of Type Strains, Phase IV (KMG-IV): sequencing the most valuable type-strain genomes for metagenomic binning, comparative biology and taxonomic classification.</title>
        <authorList>
            <person name="Goeker M."/>
        </authorList>
    </citation>
    <scope>NUCLEOTIDE SEQUENCE [LARGE SCALE GENOMIC DNA]</scope>
    <source>
        <strain evidence="2 3">DSM 45521</strain>
    </source>
</reference>
<dbReference type="PANTHER" id="PTHR43194:SF2">
    <property type="entry name" value="PEROXISOMAL MEMBRANE PROTEIN LPX1"/>
    <property type="match status" value="1"/>
</dbReference>
<dbReference type="SUPFAM" id="SSF53474">
    <property type="entry name" value="alpha/beta-Hydrolases"/>
    <property type="match status" value="1"/>
</dbReference>